<gene>
    <name evidence="2" type="ORF">ACFQGL_06955</name>
</gene>
<dbReference type="EMBL" id="JBHSQS010000003">
    <property type="protein sequence ID" value="MFC5923081.1"/>
    <property type="molecule type" value="Genomic_DNA"/>
</dbReference>
<evidence type="ECO:0000313" key="3">
    <source>
        <dbReference type="Proteomes" id="UP001596226"/>
    </source>
</evidence>
<reference evidence="3" key="1">
    <citation type="journal article" date="2019" name="Int. J. Syst. Evol. Microbiol.">
        <title>The Global Catalogue of Microorganisms (GCM) 10K type strain sequencing project: providing services to taxonomists for standard genome sequencing and annotation.</title>
        <authorList>
            <consortium name="The Broad Institute Genomics Platform"/>
            <consortium name="The Broad Institute Genome Sequencing Center for Infectious Disease"/>
            <person name="Wu L."/>
            <person name="Ma J."/>
        </authorList>
    </citation>
    <scope>NUCLEOTIDE SEQUENCE [LARGE SCALE GENOMIC DNA]</scope>
    <source>
        <strain evidence="3">CGMCC 4.7144</strain>
    </source>
</reference>
<evidence type="ECO:0000313" key="2">
    <source>
        <dbReference type="EMBL" id="MFC5923081.1"/>
    </source>
</evidence>
<dbReference type="PANTHER" id="PTHR48079">
    <property type="entry name" value="PROTEIN YEEZ"/>
    <property type="match status" value="1"/>
</dbReference>
<sequence length="308" mass="33818">MRILVVGGSGLIGAHVVEVLRERGHEVTTVARTARAGVDHLVDVESASIEELRPLLAGQDGVVYATRTDEQRPVRKPIYPVFRRDNVEPVVRLFTAARHEGLTRGVIMGSYYTYYERLHPQWRLAARHTYIRCRVEQAREGRAAAGPELPVAVIELPFVFGRAGDRLPNWAGPLDRWARSRAPLVAPVGGTAAVSARSVADVAVDALEQRRGTDLPIADENLTWDEMLARIAEAVGRRRRVARLPASVAKAALRLGGALQALGRKESGVNPSHLAELLLADLFIEPTTGRPLDPALRETFPHSDERLS</sequence>
<protein>
    <submittedName>
        <fullName evidence="2">NAD-dependent epimerase/dehydratase family protein</fullName>
    </submittedName>
</protein>
<accession>A0ABW1H403</accession>
<feature type="domain" description="NAD-dependent epimerase/dehydratase" evidence="1">
    <location>
        <begin position="3"/>
        <end position="118"/>
    </location>
</feature>
<name>A0ABW1H403_9ACTN</name>
<dbReference type="PANTHER" id="PTHR48079:SF6">
    <property type="entry name" value="NAD(P)-BINDING DOMAIN-CONTAINING PROTEIN-RELATED"/>
    <property type="match status" value="1"/>
</dbReference>
<dbReference type="Gene3D" id="3.40.50.720">
    <property type="entry name" value="NAD(P)-binding Rossmann-like Domain"/>
    <property type="match status" value="1"/>
</dbReference>
<keyword evidence="3" id="KW-1185">Reference proteome</keyword>
<evidence type="ECO:0000259" key="1">
    <source>
        <dbReference type="Pfam" id="PF01370"/>
    </source>
</evidence>
<proteinExistence type="predicted"/>
<dbReference type="SUPFAM" id="SSF51735">
    <property type="entry name" value="NAD(P)-binding Rossmann-fold domains"/>
    <property type="match status" value="1"/>
</dbReference>
<comment type="caution">
    <text evidence="2">The sequence shown here is derived from an EMBL/GenBank/DDBJ whole genome shotgun (WGS) entry which is preliminary data.</text>
</comment>
<dbReference type="InterPro" id="IPR001509">
    <property type="entry name" value="Epimerase_deHydtase"/>
</dbReference>
<dbReference type="InterPro" id="IPR051783">
    <property type="entry name" value="NAD(P)-dependent_oxidoreduct"/>
</dbReference>
<organism evidence="2 3">
    <name type="scientific">Micromonospora vulcania</name>
    <dbReference type="NCBI Taxonomy" id="1441873"/>
    <lineage>
        <taxon>Bacteria</taxon>
        <taxon>Bacillati</taxon>
        <taxon>Actinomycetota</taxon>
        <taxon>Actinomycetes</taxon>
        <taxon>Micromonosporales</taxon>
        <taxon>Micromonosporaceae</taxon>
        <taxon>Micromonospora</taxon>
    </lineage>
</organism>
<dbReference type="Pfam" id="PF01370">
    <property type="entry name" value="Epimerase"/>
    <property type="match status" value="1"/>
</dbReference>
<dbReference type="RefSeq" id="WP_377507114.1">
    <property type="nucleotide sequence ID" value="NZ_JBHSQS010000003.1"/>
</dbReference>
<dbReference type="InterPro" id="IPR036291">
    <property type="entry name" value="NAD(P)-bd_dom_sf"/>
</dbReference>
<dbReference type="Proteomes" id="UP001596226">
    <property type="component" value="Unassembled WGS sequence"/>
</dbReference>